<organism evidence="8 9">
    <name type="scientific">Psychrobacter fozii</name>
    <dbReference type="NCBI Taxonomy" id="198480"/>
    <lineage>
        <taxon>Bacteria</taxon>
        <taxon>Pseudomonadati</taxon>
        <taxon>Pseudomonadota</taxon>
        <taxon>Gammaproteobacteria</taxon>
        <taxon>Moraxellales</taxon>
        <taxon>Moraxellaceae</taxon>
        <taxon>Psychrobacter</taxon>
    </lineage>
</organism>
<sequence length="158" mass="17956">MNTFDSILVVCVGNICRSPMAAAILTERYPDRHVDSAGLSALVGHFADIKAIELMTIHDIDISSHIAKPISEALVSHADLILTMTTSQTKWIENRWPHCRGRIFRIGHWIDKDIVDPYQQDKSVFETSRQDIDDSLEQWAIKMSQATEIKELKVSECY</sequence>
<protein>
    <recommendedName>
        <fullName evidence="2">protein-tyrosine-phosphatase</fullName>
        <ecNumber evidence="2">3.1.3.48</ecNumber>
    </recommendedName>
</protein>
<dbReference type="AlphaFoldDB" id="A0A2V4V230"/>
<dbReference type="InterPro" id="IPR036196">
    <property type="entry name" value="Ptyr_pPase_sf"/>
</dbReference>
<feature type="domain" description="Phosphotyrosine protein phosphatase I" evidence="7">
    <location>
        <begin position="5"/>
        <end position="142"/>
    </location>
</feature>
<evidence type="ECO:0000256" key="5">
    <source>
        <dbReference type="ARBA" id="ARBA00051722"/>
    </source>
</evidence>
<evidence type="ECO:0000256" key="1">
    <source>
        <dbReference type="ARBA" id="ARBA00011063"/>
    </source>
</evidence>
<dbReference type="EMBL" id="QJSU01000002">
    <property type="protein sequence ID" value="PYE40112.1"/>
    <property type="molecule type" value="Genomic_DNA"/>
</dbReference>
<comment type="similarity">
    <text evidence="1">Belongs to the low molecular weight phosphotyrosine protein phosphatase family.</text>
</comment>
<keyword evidence="3" id="KW-0378">Hydrolase</keyword>
<accession>A0A2V4V230</accession>
<feature type="active site" description="Proton donor" evidence="6">
    <location>
        <position position="116"/>
    </location>
</feature>
<dbReference type="SMART" id="SM00226">
    <property type="entry name" value="LMWPc"/>
    <property type="match status" value="1"/>
</dbReference>
<dbReference type="OrthoDB" id="9784339at2"/>
<feature type="active site" evidence="6">
    <location>
        <position position="17"/>
    </location>
</feature>
<dbReference type="PRINTS" id="PR00719">
    <property type="entry name" value="LMWPTPASE"/>
</dbReference>
<comment type="caution">
    <text evidence="8">The sequence shown here is derived from an EMBL/GenBank/DDBJ whole genome shotgun (WGS) entry which is preliminary data.</text>
</comment>
<proteinExistence type="inferred from homology"/>
<dbReference type="Proteomes" id="UP000247746">
    <property type="component" value="Unassembled WGS sequence"/>
</dbReference>
<dbReference type="PANTHER" id="PTHR11717">
    <property type="entry name" value="LOW MOLECULAR WEIGHT PROTEIN TYROSINE PHOSPHATASE"/>
    <property type="match status" value="1"/>
</dbReference>
<reference evidence="8 9" key="1">
    <citation type="submission" date="2018-06" db="EMBL/GenBank/DDBJ databases">
        <title>Genomic Encyclopedia of Type Strains, Phase III (KMG-III): the genomes of soil and plant-associated and newly described type strains.</title>
        <authorList>
            <person name="Whitman W."/>
        </authorList>
    </citation>
    <scope>NUCLEOTIDE SEQUENCE [LARGE SCALE GENOMIC DNA]</scope>
    <source>
        <strain evidence="8 9">CECT 5889</strain>
    </source>
</reference>
<gene>
    <name evidence="8" type="ORF">DFP82_10271</name>
</gene>
<evidence type="ECO:0000256" key="6">
    <source>
        <dbReference type="PIRSR" id="PIRSR617867-1"/>
    </source>
</evidence>
<evidence type="ECO:0000256" key="3">
    <source>
        <dbReference type="ARBA" id="ARBA00022801"/>
    </source>
</evidence>
<dbReference type="InterPro" id="IPR023485">
    <property type="entry name" value="Ptyr_pPase"/>
</dbReference>
<dbReference type="InterPro" id="IPR017867">
    <property type="entry name" value="Tyr_phospatase_low_mol_wt"/>
</dbReference>
<name>A0A2V4V230_9GAMM</name>
<dbReference type="InterPro" id="IPR050438">
    <property type="entry name" value="LMW_PTPase"/>
</dbReference>
<feature type="active site" description="Nucleophile" evidence="6">
    <location>
        <position position="11"/>
    </location>
</feature>
<dbReference type="Pfam" id="PF01451">
    <property type="entry name" value="LMWPc"/>
    <property type="match status" value="1"/>
</dbReference>
<dbReference type="PANTHER" id="PTHR11717:SF31">
    <property type="entry name" value="LOW MOLECULAR WEIGHT PROTEIN-TYROSINE-PHOSPHATASE ETP-RELATED"/>
    <property type="match status" value="1"/>
</dbReference>
<evidence type="ECO:0000256" key="4">
    <source>
        <dbReference type="ARBA" id="ARBA00022912"/>
    </source>
</evidence>
<dbReference type="Gene3D" id="3.40.50.2300">
    <property type="match status" value="1"/>
</dbReference>
<evidence type="ECO:0000259" key="7">
    <source>
        <dbReference type="SMART" id="SM00226"/>
    </source>
</evidence>
<keyword evidence="4" id="KW-0904">Protein phosphatase</keyword>
<evidence type="ECO:0000313" key="8">
    <source>
        <dbReference type="EMBL" id="PYE40112.1"/>
    </source>
</evidence>
<dbReference type="RefSeq" id="WP_110922296.1">
    <property type="nucleotide sequence ID" value="NZ_QJSU01000002.1"/>
</dbReference>
<evidence type="ECO:0000313" key="9">
    <source>
        <dbReference type="Proteomes" id="UP000247746"/>
    </source>
</evidence>
<keyword evidence="9" id="KW-1185">Reference proteome</keyword>
<comment type="catalytic activity">
    <reaction evidence="5">
        <text>O-phospho-L-tyrosyl-[protein] + H2O = L-tyrosyl-[protein] + phosphate</text>
        <dbReference type="Rhea" id="RHEA:10684"/>
        <dbReference type="Rhea" id="RHEA-COMP:10136"/>
        <dbReference type="Rhea" id="RHEA-COMP:20101"/>
        <dbReference type="ChEBI" id="CHEBI:15377"/>
        <dbReference type="ChEBI" id="CHEBI:43474"/>
        <dbReference type="ChEBI" id="CHEBI:46858"/>
        <dbReference type="ChEBI" id="CHEBI:61978"/>
        <dbReference type="EC" id="3.1.3.48"/>
    </reaction>
</comment>
<evidence type="ECO:0000256" key="2">
    <source>
        <dbReference type="ARBA" id="ARBA00013064"/>
    </source>
</evidence>
<dbReference type="CDD" id="cd16343">
    <property type="entry name" value="LMWPTP"/>
    <property type="match status" value="1"/>
</dbReference>
<dbReference type="GO" id="GO:0004725">
    <property type="term" value="F:protein tyrosine phosphatase activity"/>
    <property type="evidence" value="ECO:0007669"/>
    <property type="project" value="UniProtKB-EC"/>
</dbReference>
<dbReference type="SUPFAM" id="SSF52788">
    <property type="entry name" value="Phosphotyrosine protein phosphatases I"/>
    <property type="match status" value="1"/>
</dbReference>
<dbReference type="EC" id="3.1.3.48" evidence="2"/>